<protein>
    <submittedName>
        <fullName evidence="1">30696_t:CDS:1</fullName>
    </submittedName>
</protein>
<gene>
    <name evidence="1" type="ORF">GMARGA_LOCUS25355</name>
</gene>
<organism evidence="1 2">
    <name type="scientific">Gigaspora margarita</name>
    <dbReference type="NCBI Taxonomy" id="4874"/>
    <lineage>
        <taxon>Eukaryota</taxon>
        <taxon>Fungi</taxon>
        <taxon>Fungi incertae sedis</taxon>
        <taxon>Mucoromycota</taxon>
        <taxon>Glomeromycotina</taxon>
        <taxon>Glomeromycetes</taxon>
        <taxon>Diversisporales</taxon>
        <taxon>Gigasporaceae</taxon>
        <taxon>Gigaspora</taxon>
    </lineage>
</organism>
<sequence>KERVLEKLDTSSTASLPVFELLDDESGIKEICSSSSSRLLTLD</sequence>
<feature type="non-terminal residue" evidence="1">
    <location>
        <position position="1"/>
    </location>
</feature>
<reference evidence="1 2" key="1">
    <citation type="submission" date="2021-06" db="EMBL/GenBank/DDBJ databases">
        <authorList>
            <person name="Kallberg Y."/>
            <person name="Tangrot J."/>
            <person name="Rosling A."/>
        </authorList>
    </citation>
    <scope>NUCLEOTIDE SEQUENCE [LARGE SCALE GENOMIC DNA]</scope>
    <source>
        <strain evidence="1 2">120-4 pot B 10/14</strain>
    </source>
</reference>
<evidence type="ECO:0000313" key="2">
    <source>
        <dbReference type="Proteomes" id="UP000789901"/>
    </source>
</evidence>
<proteinExistence type="predicted"/>
<dbReference type="Proteomes" id="UP000789901">
    <property type="component" value="Unassembled WGS sequence"/>
</dbReference>
<comment type="caution">
    <text evidence="1">The sequence shown here is derived from an EMBL/GenBank/DDBJ whole genome shotgun (WGS) entry which is preliminary data.</text>
</comment>
<keyword evidence="2" id="KW-1185">Reference proteome</keyword>
<name>A0ABN7W372_GIGMA</name>
<accession>A0ABN7W372</accession>
<evidence type="ECO:0000313" key="1">
    <source>
        <dbReference type="EMBL" id="CAG8811508.1"/>
    </source>
</evidence>
<dbReference type="EMBL" id="CAJVQB010027969">
    <property type="protein sequence ID" value="CAG8811508.1"/>
    <property type="molecule type" value="Genomic_DNA"/>
</dbReference>